<evidence type="ECO:0000256" key="1">
    <source>
        <dbReference type="SAM" id="MobiDB-lite"/>
    </source>
</evidence>
<dbReference type="Proteomes" id="UP000708208">
    <property type="component" value="Unassembled WGS sequence"/>
</dbReference>
<dbReference type="AlphaFoldDB" id="A0A8J2PV72"/>
<dbReference type="EMBL" id="CAJVCH010551228">
    <property type="protein sequence ID" value="CAG7829377.1"/>
    <property type="molecule type" value="Genomic_DNA"/>
</dbReference>
<reference evidence="2" key="1">
    <citation type="submission" date="2021-06" db="EMBL/GenBank/DDBJ databases">
        <authorList>
            <person name="Hodson N. C."/>
            <person name="Mongue J. A."/>
            <person name="Jaron S. K."/>
        </authorList>
    </citation>
    <scope>NUCLEOTIDE SEQUENCE</scope>
</reference>
<evidence type="ECO:0000313" key="3">
    <source>
        <dbReference type="Proteomes" id="UP000708208"/>
    </source>
</evidence>
<organism evidence="2 3">
    <name type="scientific">Allacma fusca</name>
    <dbReference type="NCBI Taxonomy" id="39272"/>
    <lineage>
        <taxon>Eukaryota</taxon>
        <taxon>Metazoa</taxon>
        <taxon>Ecdysozoa</taxon>
        <taxon>Arthropoda</taxon>
        <taxon>Hexapoda</taxon>
        <taxon>Collembola</taxon>
        <taxon>Symphypleona</taxon>
        <taxon>Sminthuridae</taxon>
        <taxon>Allacma</taxon>
    </lineage>
</organism>
<feature type="region of interest" description="Disordered" evidence="1">
    <location>
        <begin position="1"/>
        <end position="33"/>
    </location>
</feature>
<protein>
    <submittedName>
        <fullName evidence="2">Uncharacterized protein</fullName>
    </submittedName>
</protein>
<comment type="caution">
    <text evidence="2">The sequence shown here is derived from an EMBL/GenBank/DDBJ whole genome shotgun (WGS) entry which is preliminary data.</text>
</comment>
<proteinExistence type="predicted"/>
<sequence>MAAQEEGYYRAYEDSDGNEEQNERAGRFRPFGGETVQKDLSPLDSFDKMGKMRVSLDVDYRLRIFYFDLRPKPI</sequence>
<gene>
    <name evidence="2" type="ORF">AFUS01_LOCUS39243</name>
</gene>
<keyword evidence="3" id="KW-1185">Reference proteome</keyword>
<name>A0A8J2PV72_9HEXA</name>
<evidence type="ECO:0000313" key="2">
    <source>
        <dbReference type="EMBL" id="CAG7829377.1"/>
    </source>
</evidence>
<accession>A0A8J2PV72</accession>